<keyword evidence="2" id="KW-1185">Reference proteome</keyword>
<evidence type="ECO:0008006" key="3">
    <source>
        <dbReference type="Google" id="ProtNLM"/>
    </source>
</evidence>
<dbReference type="RefSeq" id="WP_316661221.1">
    <property type="nucleotide sequence ID" value="NZ_JAWHTF010000001.1"/>
</dbReference>
<gene>
    <name evidence="1" type="ORF">RXV94_04235</name>
</gene>
<name>A0ABU3U4N0_9FLAO</name>
<evidence type="ECO:0000313" key="1">
    <source>
        <dbReference type="EMBL" id="MDU8885358.1"/>
    </source>
</evidence>
<dbReference type="EMBL" id="JAWHTF010000001">
    <property type="protein sequence ID" value="MDU8885358.1"/>
    <property type="molecule type" value="Genomic_DNA"/>
</dbReference>
<protein>
    <recommendedName>
        <fullName evidence="3">Nuclear transport factor 2 family protein</fullName>
    </recommendedName>
</protein>
<accession>A0ABU3U4N0</accession>
<reference evidence="1 2" key="1">
    <citation type="submission" date="2023-10" db="EMBL/GenBank/DDBJ databases">
        <title>Marimonas sp. nov. isolated from tidal mud flat.</title>
        <authorList>
            <person name="Jaincy N.J."/>
            <person name="Srinivasan S."/>
            <person name="Lee S.-S."/>
        </authorList>
    </citation>
    <scope>NUCLEOTIDE SEQUENCE [LARGE SCALE GENOMIC DNA]</scope>
    <source>
        <strain evidence="1 2">MJ-SS3</strain>
    </source>
</reference>
<organism evidence="1 2">
    <name type="scientific">Gilvirhabdus luticola</name>
    <dbReference type="NCBI Taxonomy" id="3079858"/>
    <lineage>
        <taxon>Bacteria</taxon>
        <taxon>Pseudomonadati</taxon>
        <taxon>Bacteroidota</taxon>
        <taxon>Flavobacteriia</taxon>
        <taxon>Flavobacteriales</taxon>
        <taxon>Flavobacteriaceae</taxon>
        <taxon>Gilvirhabdus</taxon>
    </lineage>
</organism>
<dbReference type="PROSITE" id="PS51257">
    <property type="entry name" value="PROKAR_LIPOPROTEIN"/>
    <property type="match status" value="1"/>
</dbReference>
<comment type="caution">
    <text evidence="1">The sequence shown here is derived from an EMBL/GenBank/DDBJ whole genome shotgun (WGS) entry which is preliminary data.</text>
</comment>
<evidence type="ECO:0000313" key="2">
    <source>
        <dbReference type="Proteomes" id="UP001268651"/>
    </source>
</evidence>
<sequence>MKFILSILCLSIMFIGCQPKPDNSAKEAFEKNSQTVLENLKAFQEENVDYSQYASDFVMRGTSFGSKDSLGLEDVKKSDKWLWDNYDLKLITDPLVLLPGVNPDTKELDGSVRYYGEWEVTIPATDSTEAKSGVVKYYESYDFDDEGKILFQQGYGDTSGLFRYLHNEDDKDDGESEAEE</sequence>
<proteinExistence type="predicted"/>
<dbReference type="Proteomes" id="UP001268651">
    <property type="component" value="Unassembled WGS sequence"/>
</dbReference>